<evidence type="ECO:0000256" key="3">
    <source>
        <dbReference type="ARBA" id="ARBA00022989"/>
    </source>
</evidence>
<organism evidence="7 8">
    <name type="scientific">BD1-7 clade bacterium</name>
    <dbReference type="NCBI Taxonomy" id="2029982"/>
    <lineage>
        <taxon>Bacteria</taxon>
        <taxon>Pseudomonadati</taxon>
        <taxon>Pseudomonadota</taxon>
        <taxon>Gammaproteobacteria</taxon>
        <taxon>Cellvibrionales</taxon>
        <taxon>Spongiibacteraceae</taxon>
        <taxon>BD1-7 clade</taxon>
    </lineage>
</organism>
<dbReference type="EMBL" id="CACSII010000010">
    <property type="protein sequence ID" value="CAA0102494.1"/>
    <property type="molecule type" value="Genomic_DNA"/>
</dbReference>
<dbReference type="Gene3D" id="1.20.1420.30">
    <property type="entry name" value="NCX, central ion-binding region"/>
    <property type="match status" value="1"/>
</dbReference>
<accession>A0A5S9PFS6</accession>
<dbReference type="NCBIfam" id="TIGR00367">
    <property type="entry name" value="calcium/sodium antiporter"/>
    <property type="match status" value="1"/>
</dbReference>
<dbReference type="Pfam" id="PF01699">
    <property type="entry name" value="Na_Ca_ex"/>
    <property type="match status" value="2"/>
</dbReference>
<evidence type="ECO:0000313" key="8">
    <source>
        <dbReference type="Proteomes" id="UP000434580"/>
    </source>
</evidence>
<evidence type="ECO:0000256" key="5">
    <source>
        <dbReference type="SAM" id="Phobius"/>
    </source>
</evidence>
<reference evidence="7 8" key="1">
    <citation type="submission" date="2019-11" db="EMBL/GenBank/DDBJ databases">
        <authorList>
            <person name="Holert J."/>
        </authorList>
    </citation>
    <scope>NUCLEOTIDE SEQUENCE [LARGE SCALE GENOMIC DNA]</scope>
    <source>
        <strain evidence="7">BC5_2</strain>
    </source>
</reference>
<evidence type="ECO:0000256" key="1">
    <source>
        <dbReference type="ARBA" id="ARBA00004141"/>
    </source>
</evidence>
<dbReference type="InterPro" id="IPR004481">
    <property type="entry name" value="K/Na/Ca-exchanger"/>
</dbReference>
<feature type="transmembrane region" description="Helical" evidence="5">
    <location>
        <begin position="6"/>
        <end position="24"/>
    </location>
</feature>
<feature type="domain" description="Sodium/calcium exchanger membrane region" evidence="6">
    <location>
        <begin position="3"/>
        <end position="130"/>
    </location>
</feature>
<dbReference type="PANTHER" id="PTHR10846">
    <property type="entry name" value="SODIUM/POTASSIUM/CALCIUM EXCHANGER"/>
    <property type="match status" value="1"/>
</dbReference>
<feature type="transmembrane region" description="Helical" evidence="5">
    <location>
        <begin position="238"/>
        <end position="261"/>
    </location>
</feature>
<evidence type="ECO:0000259" key="6">
    <source>
        <dbReference type="Pfam" id="PF01699"/>
    </source>
</evidence>
<evidence type="ECO:0000313" key="7">
    <source>
        <dbReference type="EMBL" id="CAA0102494.1"/>
    </source>
</evidence>
<dbReference type="GO" id="GO:0006874">
    <property type="term" value="P:intracellular calcium ion homeostasis"/>
    <property type="evidence" value="ECO:0007669"/>
    <property type="project" value="TreeGrafter"/>
</dbReference>
<feature type="transmembrane region" description="Helical" evidence="5">
    <location>
        <begin position="208"/>
        <end position="231"/>
    </location>
</feature>
<evidence type="ECO:0000256" key="2">
    <source>
        <dbReference type="ARBA" id="ARBA00022692"/>
    </source>
</evidence>
<feature type="domain" description="Sodium/calcium exchanger membrane region" evidence="6">
    <location>
        <begin position="174"/>
        <end position="315"/>
    </location>
</feature>
<keyword evidence="2 5" id="KW-0812">Transmembrane</keyword>
<comment type="subcellular location">
    <subcellularLocation>
        <location evidence="1">Membrane</location>
        <topology evidence="1">Multi-pass membrane protein</topology>
    </subcellularLocation>
</comment>
<feature type="transmembrane region" description="Helical" evidence="5">
    <location>
        <begin position="170"/>
        <end position="188"/>
    </location>
</feature>
<dbReference type="GO" id="GO:0005262">
    <property type="term" value="F:calcium channel activity"/>
    <property type="evidence" value="ECO:0007669"/>
    <property type="project" value="TreeGrafter"/>
</dbReference>
<keyword evidence="3 5" id="KW-1133">Transmembrane helix</keyword>
<protein>
    <submittedName>
        <fullName evidence="7">Inner membrane protein YrbG</fullName>
    </submittedName>
</protein>
<feature type="transmembrane region" description="Helical" evidence="5">
    <location>
        <begin position="300"/>
        <end position="316"/>
    </location>
</feature>
<dbReference type="GO" id="GO:0005886">
    <property type="term" value="C:plasma membrane"/>
    <property type="evidence" value="ECO:0007669"/>
    <property type="project" value="TreeGrafter"/>
</dbReference>
<dbReference type="PANTHER" id="PTHR10846:SF8">
    <property type="entry name" value="INNER MEMBRANE PROTEIN YRBG"/>
    <property type="match status" value="1"/>
</dbReference>
<dbReference type="GO" id="GO:0008273">
    <property type="term" value="F:calcium, potassium:sodium antiporter activity"/>
    <property type="evidence" value="ECO:0007669"/>
    <property type="project" value="TreeGrafter"/>
</dbReference>
<feature type="transmembrane region" description="Helical" evidence="5">
    <location>
        <begin position="328"/>
        <end position="349"/>
    </location>
</feature>
<feature type="transmembrane region" description="Helical" evidence="5">
    <location>
        <begin position="36"/>
        <end position="60"/>
    </location>
</feature>
<sequence length="358" mass="38203">MIWFEFFVGLVLLVIGADFLVRGASRLAEDVGISHLVVGLTVVAYGTSTPELAVSTGAAIQGQGGIAVGNVVGSNIFNVLFIVGLVALISPLPVARRIVDIDMPLLIGISLLLLLMGLGLHYGVIDGAILTIGILSYTILLIYFDRKKIRAEKAALGHSLSLHDMKFRSVLFNVALIVGGLFCLVRGADWFVQGASQFARYFDVDPLIIGLTIVGAGTSLPELMTSIIAAVRGKTDIVIGNVIGSNLFNIMAVLGVSGLSAPNGITISPSVNSFDMVVMIMALVVCLPVFYTTRTISPKFGIYLFGLYVLYTWYLVHAAVNNIAVPGFAQSLVFIVLPLLIIAMLQYLAGRRKLRSSS</sequence>
<dbReference type="AlphaFoldDB" id="A0A5S9PFS6"/>
<proteinExistence type="predicted"/>
<name>A0A5S9PFS6_9GAMM</name>
<dbReference type="OrthoDB" id="9794225at2"/>
<feature type="transmembrane region" description="Helical" evidence="5">
    <location>
        <begin position="66"/>
        <end position="89"/>
    </location>
</feature>
<feature type="transmembrane region" description="Helical" evidence="5">
    <location>
        <begin position="273"/>
        <end position="293"/>
    </location>
</feature>
<keyword evidence="4 5" id="KW-0472">Membrane</keyword>
<feature type="transmembrane region" description="Helical" evidence="5">
    <location>
        <begin position="128"/>
        <end position="144"/>
    </location>
</feature>
<dbReference type="InterPro" id="IPR044880">
    <property type="entry name" value="NCX_ion-bd_dom_sf"/>
</dbReference>
<evidence type="ECO:0000256" key="4">
    <source>
        <dbReference type="ARBA" id="ARBA00023136"/>
    </source>
</evidence>
<dbReference type="InterPro" id="IPR004837">
    <property type="entry name" value="NaCa_Exmemb"/>
</dbReference>
<gene>
    <name evidence="7" type="primary">yrbG_3</name>
    <name evidence="7" type="ORF">DPBNPPHM_04014</name>
</gene>
<dbReference type="Proteomes" id="UP000434580">
    <property type="component" value="Unassembled WGS sequence"/>
</dbReference>